<feature type="binding site" evidence="8">
    <location>
        <begin position="20"/>
        <end position="22"/>
    </location>
    <ligand>
        <name>shikimate</name>
        <dbReference type="ChEBI" id="CHEBI:36208"/>
    </ligand>
</feature>
<dbReference type="GO" id="GO:0050661">
    <property type="term" value="F:NADP binding"/>
    <property type="evidence" value="ECO:0007669"/>
    <property type="project" value="InterPro"/>
</dbReference>
<comment type="caution">
    <text evidence="8">Lacks conserved residue(s) required for the propagation of feature annotation.</text>
</comment>
<reference evidence="12" key="2">
    <citation type="submission" date="2021-09" db="EMBL/GenBank/DDBJ databases">
        <authorList>
            <person name="Gilroy R."/>
        </authorList>
    </citation>
    <scope>NUCLEOTIDE SEQUENCE</scope>
    <source>
        <strain evidence="12">ChiGjej2B2-19336</strain>
    </source>
</reference>
<feature type="binding site" evidence="8">
    <location>
        <position position="254"/>
    </location>
    <ligand>
        <name>shikimate</name>
        <dbReference type="ChEBI" id="CHEBI:36208"/>
    </ligand>
</feature>
<dbReference type="AlphaFoldDB" id="A0A921AX04"/>
<dbReference type="InterPro" id="IPR041121">
    <property type="entry name" value="SDH_C"/>
</dbReference>
<dbReference type="GO" id="GO:0008652">
    <property type="term" value="P:amino acid biosynthetic process"/>
    <property type="evidence" value="ECO:0007669"/>
    <property type="project" value="UniProtKB-KW"/>
</dbReference>
<evidence type="ECO:0000259" key="10">
    <source>
        <dbReference type="Pfam" id="PF08501"/>
    </source>
</evidence>
<feature type="binding site" evidence="8">
    <location>
        <position position="92"/>
    </location>
    <ligand>
        <name>shikimate</name>
        <dbReference type="ChEBI" id="CHEBI:36208"/>
    </ligand>
</feature>
<comment type="subunit">
    <text evidence="8">Homodimer.</text>
</comment>
<evidence type="ECO:0000256" key="2">
    <source>
        <dbReference type="ARBA" id="ARBA00012962"/>
    </source>
</evidence>
<dbReference type="GO" id="GO:0019632">
    <property type="term" value="P:shikimate metabolic process"/>
    <property type="evidence" value="ECO:0007669"/>
    <property type="project" value="InterPro"/>
</dbReference>
<comment type="function">
    <text evidence="8">Involved in the biosynthesis of the chorismate, which leads to the biosynthesis of aromatic amino acids. Catalyzes the reversible NADPH linked reduction of 3-dehydroshikimate (DHSA) to yield shikimate (SA).</text>
</comment>
<dbReference type="HAMAP" id="MF_00222">
    <property type="entry name" value="Shikimate_DH_AroE"/>
    <property type="match status" value="1"/>
</dbReference>
<keyword evidence="5 8" id="KW-0560">Oxidoreductase</keyword>
<feature type="domain" description="Quinate/shikimate 5-dehydrogenase/glutamyl-tRNA reductase" evidence="9">
    <location>
        <begin position="121"/>
        <end position="195"/>
    </location>
</feature>
<feature type="active site" description="Proton acceptor" evidence="8">
    <location>
        <position position="71"/>
    </location>
</feature>
<dbReference type="InterPro" id="IPR022893">
    <property type="entry name" value="Shikimate_DH_fam"/>
</dbReference>
<feature type="binding site" evidence="8">
    <location>
        <begin position="131"/>
        <end position="135"/>
    </location>
    <ligand>
        <name>NADP(+)</name>
        <dbReference type="ChEBI" id="CHEBI:58349"/>
    </ligand>
</feature>
<feature type="binding site" evidence="8">
    <location>
        <position position="83"/>
    </location>
    <ligand>
        <name>NADP(+)</name>
        <dbReference type="ChEBI" id="CHEBI:58349"/>
    </ligand>
</feature>
<dbReference type="Gene3D" id="3.40.50.10860">
    <property type="entry name" value="Leucine Dehydrogenase, chain A, domain 1"/>
    <property type="match status" value="1"/>
</dbReference>
<dbReference type="InterPro" id="IPR046346">
    <property type="entry name" value="Aminoacid_DH-like_N_sf"/>
</dbReference>
<gene>
    <name evidence="8 12" type="primary">aroE</name>
    <name evidence="12" type="ORF">K8W16_07300</name>
</gene>
<feature type="binding site" evidence="8">
    <location>
        <position position="224"/>
    </location>
    <ligand>
        <name>NADP(+)</name>
        <dbReference type="ChEBI" id="CHEBI:58349"/>
    </ligand>
</feature>
<dbReference type="InterPro" id="IPR006151">
    <property type="entry name" value="Shikm_DH/Glu-tRNA_Rdtase"/>
</dbReference>
<dbReference type="GO" id="GO:0005829">
    <property type="term" value="C:cytosol"/>
    <property type="evidence" value="ECO:0007669"/>
    <property type="project" value="TreeGrafter"/>
</dbReference>
<dbReference type="GO" id="GO:0009073">
    <property type="term" value="P:aromatic amino acid family biosynthetic process"/>
    <property type="evidence" value="ECO:0007669"/>
    <property type="project" value="UniProtKB-KW"/>
</dbReference>
<dbReference type="GO" id="GO:0004764">
    <property type="term" value="F:shikimate 3-dehydrogenase (NADP+) activity"/>
    <property type="evidence" value="ECO:0007669"/>
    <property type="project" value="UniProtKB-UniRule"/>
</dbReference>
<dbReference type="SUPFAM" id="SSF53223">
    <property type="entry name" value="Aminoacid dehydrogenase-like, N-terminal domain"/>
    <property type="match status" value="1"/>
</dbReference>
<dbReference type="NCBIfam" id="TIGR00507">
    <property type="entry name" value="aroE"/>
    <property type="match status" value="1"/>
</dbReference>
<dbReference type="PANTHER" id="PTHR21089:SF1">
    <property type="entry name" value="BIFUNCTIONAL 3-DEHYDROQUINATE DEHYDRATASE_SHIKIMATE DEHYDROGENASE, CHLOROPLASTIC"/>
    <property type="match status" value="1"/>
</dbReference>
<feature type="domain" description="Shikimate dehydrogenase substrate binding N-terminal" evidence="10">
    <location>
        <begin position="12"/>
        <end position="94"/>
    </location>
</feature>
<keyword evidence="3 8" id="KW-0028">Amino-acid biosynthesis</keyword>
<name>A0A921AX04_9BACT</name>
<keyword evidence="4 8" id="KW-0521">NADP</keyword>
<evidence type="ECO:0000256" key="7">
    <source>
        <dbReference type="ARBA" id="ARBA00049442"/>
    </source>
</evidence>
<protein>
    <recommendedName>
        <fullName evidence="2 8">Shikimate dehydrogenase (NADP(+))</fullName>
        <shortName evidence="8">SDH</shortName>
        <ecNumber evidence="2 8">1.1.1.25</ecNumber>
    </recommendedName>
</protein>
<accession>A0A921AX04</accession>
<dbReference type="InterPro" id="IPR036291">
    <property type="entry name" value="NAD(P)-bd_dom_sf"/>
</dbReference>
<comment type="caution">
    <text evidence="12">The sequence shown here is derived from an EMBL/GenBank/DDBJ whole genome shotgun (WGS) entry which is preliminary data.</text>
</comment>
<dbReference type="Proteomes" id="UP000698963">
    <property type="component" value="Unassembled WGS sequence"/>
</dbReference>
<dbReference type="RefSeq" id="WP_304122491.1">
    <property type="nucleotide sequence ID" value="NZ_DYZA01000145.1"/>
</dbReference>
<evidence type="ECO:0000256" key="3">
    <source>
        <dbReference type="ARBA" id="ARBA00022605"/>
    </source>
</evidence>
<dbReference type="PANTHER" id="PTHR21089">
    <property type="entry name" value="SHIKIMATE DEHYDROGENASE"/>
    <property type="match status" value="1"/>
</dbReference>
<evidence type="ECO:0000256" key="1">
    <source>
        <dbReference type="ARBA" id="ARBA00004871"/>
    </source>
</evidence>
<organism evidence="12 13">
    <name type="scientific">Mailhella massiliensis</name>
    <dbReference type="NCBI Taxonomy" id="1903261"/>
    <lineage>
        <taxon>Bacteria</taxon>
        <taxon>Pseudomonadati</taxon>
        <taxon>Thermodesulfobacteriota</taxon>
        <taxon>Desulfovibrionia</taxon>
        <taxon>Desulfovibrionales</taxon>
        <taxon>Desulfovibrionaceae</taxon>
        <taxon>Mailhella</taxon>
    </lineage>
</organism>
<dbReference type="GO" id="GO:0009423">
    <property type="term" value="P:chorismate biosynthetic process"/>
    <property type="evidence" value="ECO:0007669"/>
    <property type="project" value="UniProtKB-UniRule"/>
</dbReference>
<evidence type="ECO:0000256" key="5">
    <source>
        <dbReference type="ARBA" id="ARBA00023002"/>
    </source>
</evidence>
<feature type="binding site" evidence="8">
    <location>
        <position position="226"/>
    </location>
    <ligand>
        <name>shikimate</name>
        <dbReference type="ChEBI" id="CHEBI:36208"/>
    </ligand>
</feature>
<evidence type="ECO:0000259" key="11">
    <source>
        <dbReference type="Pfam" id="PF18317"/>
    </source>
</evidence>
<evidence type="ECO:0000313" key="12">
    <source>
        <dbReference type="EMBL" id="HJD97435.1"/>
    </source>
</evidence>
<comment type="similarity">
    <text evidence="8">Belongs to the shikimate dehydrogenase family.</text>
</comment>
<dbReference type="Pfam" id="PF01488">
    <property type="entry name" value="Shikimate_DH"/>
    <property type="match status" value="1"/>
</dbReference>
<evidence type="ECO:0000256" key="6">
    <source>
        <dbReference type="ARBA" id="ARBA00023141"/>
    </source>
</evidence>
<dbReference type="InterPro" id="IPR013708">
    <property type="entry name" value="Shikimate_DH-bd_N"/>
</dbReference>
<evidence type="ECO:0000256" key="4">
    <source>
        <dbReference type="ARBA" id="ARBA00022857"/>
    </source>
</evidence>
<evidence type="ECO:0000313" key="13">
    <source>
        <dbReference type="Proteomes" id="UP000698963"/>
    </source>
</evidence>
<reference evidence="12" key="1">
    <citation type="journal article" date="2021" name="PeerJ">
        <title>Extensive microbial diversity within the chicken gut microbiome revealed by metagenomics and culture.</title>
        <authorList>
            <person name="Gilroy R."/>
            <person name="Ravi A."/>
            <person name="Getino M."/>
            <person name="Pursley I."/>
            <person name="Horton D.L."/>
            <person name="Alikhan N.F."/>
            <person name="Baker D."/>
            <person name="Gharbi K."/>
            <person name="Hall N."/>
            <person name="Watson M."/>
            <person name="Adriaenssens E.M."/>
            <person name="Foster-Nyarko E."/>
            <person name="Jarju S."/>
            <person name="Secka A."/>
            <person name="Antonio M."/>
            <person name="Oren A."/>
            <person name="Chaudhuri R.R."/>
            <person name="La Ragione R."/>
            <person name="Hildebrand F."/>
            <person name="Pallen M.J."/>
        </authorList>
    </citation>
    <scope>NUCLEOTIDE SEQUENCE</scope>
    <source>
        <strain evidence="12">ChiGjej2B2-19336</strain>
    </source>
</reference>
<feature type="binding site" evidence="8">
    <location>
        <position position="67"/>
    </location>
    <ligand>
        <name>shikimate</name>
        <dbReference type="ChEBI" id="CHEBI:36208"/>
    </ligand>
</feature>
<dbReference type="InterPro" id="IPR011342">
    <property type="entry name" value="Shikimate_DH"/>
</dbReference>
<comment type="catalytic activity">
    <reaction evidence="7 8">
        <text>shikimate + NADP(+) = 3-dehydroshikimate + NADPH + H(+)</text>
        <dbReference type="Rhea" id="RHEA:17737"/>
        <dbReference type="ChEBI" id="CHEBI:15378"/>
        <dbReference type="ChEBI" id="CHEBI:16630"/>
        <dbReference type="ChEBI" id="CHEBI:36208"/>
        <dbReference type="ChEBI" id="CHEBI:57783"/>
        <dbReference type="ChEBI" id="CHEBI:58349"/>
        <dbReference type="EC" id="1.1.1.25"/>
    </reaction>
</comment>
<dbReference type="EMBL" id="DYZA01000145">
    <property type="protein sequence ID" value="HJD97435.1"/>
    <property type="molecule type" value="Genomic_DNA"/>
</dbReference>
<comment type="pathway">
    <text evidence="1 8">Metabolic intermediate biosynthesis; chorismate biosynthesis; chorismate from D-erythrose 4-phosphate and phosphoenolpyruvate: step 4/7.</text>
</comment>
<feature type="domain" description="SDH C-terminal" evidence="11">
    <location>
        <begin position="247"/>
        <end position="277"/>
    </location>
</feature>
<keyword evidence="6 8" id="KW-0057">Aromatic amino acid biosynthesis</keyword>
<dbReference type="SUPFAM" id="SSF51735">
    <property type="entry name" value="NAD(P)-binding Rossmann-fold domains"/>
    <property type="match status" value="1"/>
</dbReference>
<dbReference type="CDD" id="cd01065">
    <property type="entry name" value="NAD_bind_Shikimate_DH"/>
    <property type="match status" value="1"/>
</dbReference>
<proteinExistence type="inferred from homology"/>
<feature type="binding site" evidence="8">
    <location>
        <position position="247"/>
    </location>
    <ligand>
        <name>NADP(+)</name>
        <dbReference type="ChEBI" id="CHEBI:58349"/>
    </ligand>
</feature>
<dbReference type="Pfam" id="PF08501">
    <property type="entry name" value="Shikimate_dh_N"/>
    <property type="match status" value="1"/>
</dbReference>
<dbReference type="Pfam" id="PF18317">
    <property type="entry name" value="SDH_C"/>
    <property type="match status" value="1"/>
</dbReference>
<feature type="binding site" evidence="8">
    <location>
        <position position="107"/>
    </location>
    <ligand>
        <name>shikimate</name>
        <dbReference type="ChEBI" id="CHEBI:36208"/>
    </ligand>
</feature>
<dbReference type="Gene3D" id="3.40.50.720">
    <property type="entry name" value="NAD(P)-binding Rossmann-like Domain"/>
    <property type="match status" value="1"/>
</dbReference>
<sequence length="288" mass="31258">MNHVLDGKKLAVIGDPIEHSLSPVIQQAMLDELGIACTYERILVGAGSVAAWLPIAPDLNLAGFNATMPHKTDLVPLMDSLSDDARMYRSVNTVVIREGRFHGHNTDGEGFLRSLLDAGMEYRDRRVVVYGAGGAARSVVLKLTASGAQSVTVCCRTPGKAEELASHSPRIRLCSFTEKACEAALAEAGLFINCTPLGMQGVSAQFEDFYFLDMLPPSAPVYDLIYRPLKTRLLEEAEKRGHVAVNGLGMLIHQAILALEQFSSRPLDAGLMKKAVMKRLLPVLKQGD</sequence>
<evidence type="ECO:0000256" key="8">
    <source>
        <dbReference type="HAMAP-Rule" id="MF_00222"/>
    </source>
</evidence>
<dbReference type="EC" id="1.1.1.25" evidence="2 8"/>
<evidence type="ECO:0000259" key="9">
    <source>
        <dbReference type="Pfam" id="PF01488"/>
    </source>
</evidence>